<dbReference type="RefSeq" id="WP_170200872.1">
    <property type="nucleotide sequence ID" value="NZ_BAAAEW010000006.1"/>
</dbReference>
<protein>
    <recommendedName>
        <fullName evidence="3">4-oxalocrotonate tautomerase</fullName>
    </recommendedName>
</protein>
<dbReference type="Gene3D" id="3.30.429.10">
    <property type="entry name" value="Macrophage Migration Inhibitory Factor"/>
    <property type="match status" value="2"/>
</dbReference>
<evidence type="ECO:0008006" key="3">
    <source>
        <dbReference type="Google" id="ProtNLM"/>
    </source>
</evidence>
<dbReference type="SUPFAM" id="SSF55331">
    <property type="entry name" value="Tautomerase/MIF"/>
    <property type="match status" value="1"/>
</dbReference>
<evidence type="ECO:0000313" key="1">
    <source>
        <dbReference type="EMBL" id="GAA0745931.1"/>
    </source>
</evidence>
<name>A0ABN1JSQ4_9BURK</name>
<dbReference type="EMBL" id="BAAAEW010000006">
    <property type="protein sequence ID" value="GAA0745931.1"/>
    <property type="molecule type" value="Genomic_DNA"/>
</dbReference>
<comment type="caution">
    <text evidence="1">The sequence shown here is derived from an EMBL/GenBank/DDBJ whole genome shotgun (WGS) entry which is preliminary data.</text>
</comment>
<dbReference type="InterPro" id="IPR014347">
    <property type="entry name" value="Tautomerase/MIF_sf"/>
</dbReference>
<sequence length="138" mass="14796">MPFLRLTLASANEFDDASRQRLQSGLTRLMASTLRKDAALTVVAVEQAPPGSWSVAGAALGAQDWSAQLEVFITDGSNTAAERRRFIAEANALILAESGRPAQAPLYVVLHQVPGDSWGYDGETQAQRHASRQSMAAN</sequence>
<keyword evidence="2" id="KW-1185">Reference proteome</keyword>
<organism evidence="1 2">
    <name type="scientific">Ideonella azotifigens</name>
    <dbReference type="NCBI Taxonomy" id="513160"/>
    <lineage>
        <taxon>Bacteria</taxon>
        <taxon>Pseudomonadati</taxon>
        <taxon>Pseudomonadota</taxon>
        <taxon>Betaproteobacteria</taxon>
        <taxon>Burkholderiales</taxon>
        <taxon>Sphaerotilaceae</taxon>
        <taxon>Ideonella</taxon>
    </lineage>
</organism>
<reference evidence="1 2" key="1">
    <citation type="journal article" date="2019" name="Int. J. Syst. Evol. Microbiol.">
        <title>The Global Catalogue of Microorganisms (GCM) 10K type strain sequencing project: providing services to taxonomists for standard genome sequencing and annotation.</title>
        <authorList>
            <consortium name="The Broad Institute Genomics Platform"/>
            <consortium name="The Broad Institute Genome Sequencing Center for Infectious Disease"/>
            <person name="Wu L."/>
            <person name="Ma J."/>
        </authorList>
    </citation>
    <scope>NUCLEOTIDE SEQUENCE [LARGE SCALE GENOMIC DNA]</scope>
    <source>
        <strain evidence="1 2">JCM 15503</strain>
    </source>
</reference>
<proteinExistence type="predicted"/>
<gene>
    <name evidence="1" type="ORF">GCM10009107_12910</name>
</gene>
<dbReference type="Proteomes" id="UP001500279">
    <property type="component" value="Unassembled WGS sequence"/>
</dbReference>
<accession>A0ABN1JSQ4</accession>
<evidence type="ECO:0000313" key="2">
    <source>
        <dbReference type="Proteomes" id="UP001500279"/>
    </source>
</evidence>